<dbReference type="RefSeq" id="WP_281182076.1">
    <property type="nucleotide sequence ID" value="NZ_MKIE01000002.1"/>
</dbReference>
<feature type="compositionally biased region" description="Basic and acidic residues" evidence="1">
    <location>
        <begin position="1"/>
        <end position="21"/>
    </location>
</feature>
<feature type="region of interest" description="Disordered" evidence="1">
    <location>
        <begin position="1"/>
        <end position="40"/>
    </location>
</feature>
<evidence type="ECO:0000256" key="1">
    <source>
        <dbReference type="SAM" id="MobiDB-lite"/>
    </source>
</evidence>
<protein>
    <submittedName>
        <fullName evidence="2">Uncharacterized protein</fullName>
    </submittedName>
</protein>
<dbReference type="Proteomes" id="UP000180254">
    <property type="component" value="Unassembled WGS sequence"/>
</dbReference>
<reference evidence="2 3" key="1">
    <citation type="submission" date="2016-09" db="EMBL/GenBank/DDBJ databases">
        <title>Genome sequence of Eubacterium angustum.</title>
        <authorList>
            <person name="Poehlein A."/>
            <person name="Daniel R."/>
        </authorList>
    </citation>
    <scope>NUCLEOTIDE SEQUENCE [LARGE SCALE GENOMIC DNA]</scope>
    <source>
        <strain evidence="2 3">DSM 1989</strain>
    </source>
</reference>
<evidence type="ECO:0000313" key="3">
    <source>
        <dbReference type="Proteomes" id="UP000180254"/>
    </source>
</evidence>
<gene>
    <name evidence="2" type="ORF">EUAN_08480</name>
</gene>
<sequence>MSEKRDSFVGNSRREVRDGAGSKDNSNILKLKPNKKKDSN</sequence>
<organism evidence="2 3">
    <name type="scientific">Andreesenia angusta</name>
    <dbReference type="NCBI Taxonomy" id="39480"/>
    <lineage>
        <taxon>Bacteria</taxon>
        <taxon>Bacillati</taxon>
        <taxon>Bacillota</taxon>
        <taxon>Tissierellia</taxon>
        <taxon>Tissierellales</taxon>
        <taxon>Gottschalkiaceae</taxon>
        <taxon>Andreesenia</taxon>
    </lineage>
</organism>
<keyword evidence="3" id="KW-1185">Reference proteome</keyword>
<dbReference type="AlphaFoldDB" id="A0A1S1V981"/>
<dbReference type="EMBL" id="MKIE01000002">
    <property type="protein sequence ID" value="OHW63064.1"/>
    <property type="molecule type" value="Genomic_DNA"/>
</dbReference>
<accession>A0A1S1V981</accession>
<evidence type="ECO:0000313" key="2">
    <source>
        <dbReference type="EMBL" id="OHW63064.1"/>
    </source>
</evidence>
<comment type="caution">
    <text evidence="2">The sequence shown here is derived from an EMBL/GenBank/DDBJ whole genome shotgun (WGS) entry which is preliminary data.</text>
</comment>
<proteinExistence type="predicted"/>
<name>A0A1S1V981_9FIRM</name>